<feature type="compositionally biased region" description="Basic and acidic residues" evidence="1">
    <location>
        <begin position="584"/>
        <end position="594"/>
    </location>
</feature>
<name>A0A9X2JQ95_9RHOB</name>
<dbReference type="InterPro" id="IPR029063">
    <property type="entry name" value="SAM-dependent_MTases_sf"/>
</dbReference>
<evidence type="ECO:0000313" key="3">
    <source>
        <dbReference type="Proteomes" id="UP001139477"/>
    </source>
</evidence>
<accession>A0A9X2JQ95</accession>
<dbReference type="Proteomes" id="UP001139477">
    <property type="component" value="Unassembled WGS sequence"/>
</dbReference>
<dbReference type="Gene3D" id="3.40.50.150">
    <property type="entry name" value="Vaccinia Virus protein VP39"/>
    <property type="match status" value="1"/>
</dbReference>
<dbReference type="RefSeq" id="WP_253329386.1">
    <property type="nucleotide sequence ID" value="NZ_JAMYXC010000029.1"/>
</dbReference>
<feature type="region of interest" description="Disordered" evidence="1">
    <location>
        <begin position="584"/>
        <end position="611"/>
    </location>
</feature>
<protein>
    <submittedName>
        <fullName evidence="2">Uncharacterized protein</fullName>
    </submittedName>
</protein>
<reference evidence="2" key="1">
    <citation type="submission" date="2022-06" db="EMBL/GenBank/DDBJ databases">
        <title>Limimaricola sediminis sp. nov., isolated from an intertidal sediment.</title>
        <authorList>
            <person name="Shao X."/>
        </authorList>
    </citation>
    <scope>NUCLEOTIDE SEQUENCE</scope>
    <source>
        <strain evidence="2">ASW11-118</strain>
    </source>
</reference>
<sequence>MTTNTKAADTRHVSIAEKMSQFYTNRQLAAAIVKQVKTRYDANPFETDIDPSAGEGAFSHPLGPDCIALDLDPKAPGIVKADFLNWTPAAPTGRCLVIGNPPFGEKAALAFLNHAAGFADVVVFILPATFRKKTQQNRVARNLHLVHEEEVPQDAFIFEGKTVDVPCVLQIWERRSEPRQLHTLETTHPHFERCSQAEADLVIRRVGAHAGQLKPFETQWSAQSNIFLRATGCSPEELKARFARLDMAGHARNGVGGGSINMSEIVALYEAALAEEARTVAAAPAVSMPRQSAQAVPAAPEALPIEQADRTAQRAALGEPAHCETSGGPAAVAVRSDTLKADTPVLSGQVVIDDISGGAPAREAIARFNAAAVEAQLITIKVPLSFRKTSVQNQLDPAFHLVNDIDATVQMSGANGRPHERRCATQTWERRVEPRPQRARETRHPDFEFCGRAEADFAIQRVGANAGRLKTLEEAGSTQSHLFVRAVTCSAAELLARFKTIDFDNVRRNTAAMPSVAKTEIVALYEAVRRLAATAADQSAADPSLVLPGNPGGPMGLVAAASQRIISGRAAMRSLTHLTTVNRPDTRTRDEARPEALVASEDPDAITGAAA</sequence>
<organism evidence="2 3">
    <name type="scientific">Limimaricola litoreus</name>
    <dbReference type="NCBI Taxonomy" id="2955316"/>
    <lineage>
        <taxon>Bacteria</taxon>
        <taxon>Pseudomonadati</taxon>
        <taxon>Pseudomonadota</taxon>
        <taxon>Alphaproteobacteria</taxon>
        <taxon>Rhodobacterales</taxon>
        <taxon>Paracoccaceae</taxon>
        <taxon>Limimaricola</taxon>
    </lineage>
</organism>
<dbReference type="SUPFAM" id="SSF53335">
    <property type="entry name" value="S-adenosyl-L-methionine-dependent methyltransferases"/>
    <property type="match status" value="1"/>
</dbReference>
<proteinExistence type="predicted"/>
<dbReference type="AlphaFoldDB" id="A0A9X2JQ95"/>
<comment type="caution">
    <text evidence="2">The sequence shown here is derived from an EMBL/GenBank/DDBJ whole genome shotgun (WGS) entry which is preliminary data.</text>
</comment>
<keyword evidence="3" id="KW-1185">Reference proteome</keyword>
<evidence type="ECO:0000313" key="2">
    <source>
        <dbReference type="EMBL" id="MCP1167341.1"/>
    </source>
</evidence>
<evidence type="ECO:0000256" key="1">
    <source>
        <dbReference type="SAM" id="MobiDB-lite"/>
    </source>
</evidence>
<dbReference type="EMBL" id="JAMYXC010000029">
    <property type="protein sequence ID" value="MCP1167341.1"/>
    <property type="molecule type" value="Genomic_DNA"/>
</dbReference>
<gene>
    <name evidence="2" type="ORF">NHG85_02160</name>
</gene>